<protein>
    <recommendedName>
        <fullName evidence="4">TEA domain-containing protein</fullName>
    </recommendedName>
</protein>
<accession>A0A8K0SXZ2</accession>
<evidence type="ECO:0000256" key="1">
    <source>
        <dbReference type="SAM" id="MobiDB-lite"/>
    </source>
</evidence>
<dbReference type="AlphaFoldDB" id="A0A8K0SXZ2"/>
<dbReference type="OrthoDB" id="3903267at2759"/>
<feature type="region of interest" description="Disordered" evidence="1">
    <location>
        <begin position="1"/>
        <end position="45"/>
    </location>
</feature>
<keyword evidence="3" id="KW-1185">Reference proteome</keyword>
<feature type="region of interest" description="Disordered" evidence="1">
    <location>
        <begin position="277"/>
        <end position="303"/>
    </location>
</feature>
<proteinExistence type="predicted"/>
<feature type="compositionally biased region" description="Polar residues" evidence="1">
    <location>
        <begin position="282"/>
        <end position="303"/>
    </location>
</feature>
<evidence type="ECO:0000313" key="2">
    <source>
        <dbReference type="EMBL" id="KAH7321174.1"/>
    </source>
</evidence>
<evidence type="ECO:0008006" key="4">
    <source>
        <dbReference type="Google" id="ProtNLM"/>
    </source>
</evidence>
<evidence type="ECO:0000313" key="3">
    <source>
        <dbReference type="Proteomes" id="UP000813444"/>
    </source>
</evidence>
<name>A0A8K0SXZ2_9HYPO</name>
<dbReference type="Proteomes" id="UP000813444">
    <property type="component" value="Unassembled WGS sequence"/>
</dbReference>
<gene>
    <name evidence="2" type="ORF">B0I35DRAFT_510922</name>
</gene>
<sequence>MGIPSPHKSPSKSGRSPAHARRSPSKSLKLEDSPLMPNKPFKATKNFSHKLPTEEQLKGNGRVVGRNLIQWTRPRMAEKLIHHIVYECGRHGIKLPWNSIAHRFHPGSSGTAIMQHITRMRPILIAEGHLVPPSLHGRAGSIDSEEIRGHVRQDLHGDDKESTRPVTFEEEWDDAAFNLPSSFDMGHDDSQSFEDMMLDSLISDFPGALDLPPLGQAQPGTPQPQIANHPQQFEPQKYTTGMVPLISPLDKTQIFGYLPVAVLSPGQADVFPAMDITPPPSTNGQSQSSVPSTETGENCGKQNTDIVLPGESQIFFDDLLVSTPRGQSPLHFGDGHCI</sequence>
<dbReference type="EMBL" id="JAGPNK010000005">
    <property type="protein sequence ID" value="KAH7321174.1"/>
    <property type="molecule type" value="Genomic_DNA"/>
</dbReference>
<comment type="caution">
    <text evidence="2">The sequence shown here is derived from an EMBL/GenBank/DDBJ whole genome shotgun (WGS) entry which is preliminary data.</text>
</comment>
<organism evidence="2 3">
    <name type="scientific">Stachybotrys elegans</name>
    <dbReference type="NCBI Taxonomy" id="80388"/>
    <lineage>
        <taxon>Eukaryota</taxon>
        <taxon>Fungi</taxon>
        <taxon>Dikarya</taxon>
        <taxon>Ascomycota</taxon>
        <taxon>Pezizomycotina</taxon>
        <taxon>Sordariomycetes</taxon>
        <taxon>Hypocreomycetidae</taxon>
        <taxon>Hypocreales</taxon>
        <taxon>Stachybotryaceae</taxon>
        <taxon>Stachybotrys</taxon>
    </lineage>
</organism>
<reference evidence="2" key="1">
    <citation type="journal article" date="2021" name="Nat. Commun.">
        <title>Genetic determinants of endophytism in the Arabidopsis root mycobiome.</title>
        <authorList>
            <person name="Mesny F."/>
            <person name="Miyauchi S."/>
            <person name="Thiergart T."/>
            <person name="Pickel B."/>
            <person name="Atanasova L."/>
            <person name="Karlsson M."/>
            <person name="Huettel B."/>
            <person name="Barry K.W."/>
            <person name="Haridas S."/>
            <person name="Chen C."/>
            <person name="Bauer D."/>
            <person name="Andreopoulos W."/>
            <person name="Pangilinan J."/>
            <person name="LaButti K."/>
            <person name="Riley R."/>
            <person name="Lipzen A."/>
            <person name="Clum A."/>
            <person name="Drula E."/>
            <person name="Henrissat B."/>
            <person name="Kohler A."/>
            <person name="Grigoriev I.V."/>
            <person name="Martin F.M."/>
            <person name="Hacquard S."/>
        </authorList>
    </citation>
    <scope>NUCLEOTIDE SEQUENCE</scope>
    <source>
        <strain evidence="2">MPI-CAGE-CH-0235</strain>
    </source>
</reference>